<protein>
    <submittedName>
        <fullName evidence="8">ABC-type Zn uptake system ZnuABC Zn-binding protein ZnuA</fullName>
    </submittedName>
</protein>
<keyword evidence="4 7" id="KW-0732">Signal</keyword>
<evidence type="ECO:0000256" key="3">
    <source>
        <dbReference type="ARBA" id="ARBA00022723"/>
    </source>
</evidence>
<dbReference type="PANTHER" id="PTHR42953:SF1">
    <property type="entry name" value="METAL-BINDING PROTEIN HI_0362-RELATED"/>
    <property type="match status" value="1"/>
</dbReference>
<keyword evidence="3" id="KW-0479">Metal-binding</keyword>
<evidence type="ECO:0000256" key="6">
    <source>
        <dbReference type="SAM" id="Coils"/>
    </source>
</evidence>
<feature type="coiled-coil region" evidence="6">
    <location>
        <begin position="175"/>
        <end position="202"/>
    </location>
</feature>
<proteinExistence type="inferred from homology"/>
<evidence type="ECO:0000256" key="7">
    <source>
        <dbReference type="SAM" id="SignalP"/>
    </source>
</evidence>
<dbReference type="InterPro" id="IPR006129">
    <property type="entry name" value="AdhesinB"/>
</dbReference>
<organism evidence="8 9">
    <name type="scientific">Siminovitchia thermophila</name>
    <dbReference type="NCBI Taxonomy" id="1245522"/>
    <lineage>
        <taxon>Bacteria</taxon>
        <taxon>Bacillati</taxon>
        <taxon>Bacillota</taxon>
        <taxon>Bacilli</taxon>
        <taxon>Bacillales</taxon>
        <taxon>Bacillaceae</taxon>
        <taxon>Siminovitchia</taxon>
    </lineage>
</organism>
<name>A0ABS2RBA1_9BACI</name>
<feature type="chain" id="PRO_5045874450" evidence="7">
    <location>
        <begin position="23"/>
        <end position="320"/>
    </location>
</feature>
<comment type="similarity">
    <text evidence="5">Belongs to the bacterial solute-binding protein 9 family.</text>
</comment>
<dbReference type="RefSeq" id="WP_077111545.1">
    <property type="nucleotide sequence ID" value="NZ_JAFBFH010000035.1"/>
</dbReference>
<evidence type="ECO:0000256" key="2">
    <source>
        <dbReference type="ARBA" id="ARBA00022448"/>
    </source>
</evidence>
<dbReference type="SUPFAM" id="SSF53807">
    <property type="entry name" value="Helical backbone' metal receptor"/>
    <property type="match status" value="1"/>
</dbReference>
<dbReference type="Proteomes" id="UP000823485">
    <property type="component" value="Unassembled WGS sequence"/>
</dbReference>
<dbReference type="Gene3D" id="3.40.50.1980">
    <property type="entry name" value="Nitrogenase molybdenum iron protein domain"/>
    <property type="match status" value="2"/>
</dbReference>
<dbReference type="InterPro" id="IPR006128">
    <property type="entry name" value="Lipoprotein_PsaA-like"/>
</dbReference>
<keyword evidence="9" id="KW-1185">Reference proteome</keyword>
<dbReference type="PANTHER" id="PTHR42953">
    <property type="entry name" value="HIGH-AFFINITY ZINC UPTAKE SYSTEM PROTEIN ZNUA-RELATED"/>
    <property type="match status" value="1"/>
</dbReference>
<gene>
    <name evidence="8" type="ORF">JOC94_003951</name>
</gene>
<dbReference type="InterPro" id="IPR050492">
    <property type="entry name" value="Bact_metal-bind_prot9"/>
</dbReference>
<keyword evidence="6" id="KW-0175">Coiled coil</keyword>
<evidence type="ECO:0000256" key="4">
    <source>
        <dbReference type="ARBA" id="ARBA00022729"/>
    </source>
</evidence>
<comment type="subcellular location">
    <subcellularLocation>
        <location evidence="1">Cell envelope</location>
    </subcellularLocation>
</comment>
<sequence>MKKLLKWIGLASIVALLLTACGNEKPASEAGGKPASKKDEPLKIVTSFTIIQDLAKEIGGEDVEVHNLVPTGTDPHEYEPLPEDIKKATDADVLFYNGLNLEGGKDGWFYKMVDSVGQKEENVFNLTESIEPMYISSKDGKEEEMNPHAFIDPNVGIQMAEAMRDALIEVDSDNKEKYEKRGNEYIEKLKEIEQKYSEEIEKIPEEDRILVTSERAFQYMAKRYGLKEAYIWAIDTEENGSPSQIKSLVQFIKEHNVPVLFLESNVDPRPMETVSKESGIPIYEKPIYSDEIGKPGDEVDTYIKYLEYNINIIADGLSRS</sequence>
<dbReference type="InterPro" id="IPR006127">
    <property type="entry name" value="ZnuA-like"/>
</dbReference>
<comment type="caution">
    <text evidence="8">The sequence shown here is derived from an EMBL/GenBank/DDBJ whole genome shotgun (WGS) entry which is preliminary data.</text>
</comment>
<evidence type="ECO:0000313" key="8">
    <source>
        <dbReference type="EMBL" id="MBM7716927.1"/>
    </source>
</evidence>
<dbReference type="EMBL" id="JAFBFH010000035">
    <property type="protein sequence ID" value="MBM7716927.1"/>
    <property type="molecule type" value="Genomic_DNA"/>
</dbReference>
<evidence type="ECO:0000256" key="1">
    <source>
        <dbReference type="ARBA" id="ARBA00004196"/>
    </source>
</evidence>
<dbReference type="PRINTS" id="PR00690">
    <property type="entry name" value="ADHESNFAMILY"/>
</dbReference>
<reference evidence="8 9" key="1">
    <citation type="submission" date="2021-01" db="EMBL/GenBank/DDBJ databases">
        <title>Genomic Encyclopedia of Type Strains, Phase IV (KMG-IV): sequencing the most valuable type-strain genomes for metagenomic binning, comparative biology and taxonomic classification.</title>
        <authorList>
            <person name="Goeker M."/>
        </authorList>
    </citation>
    <scope>NUCLEOTIDE SEQUENCE [LARGE SCALE GENOMIC DNA]</scope>
    <source>
        <strain evidence="8 9">DSM 105453</strain>
    </source>
</reference>
<evidence type="ECO:0000256" key="5">
    <source>
        <dbReference type="RuleBase" id="RU003512"/>
    </source>
</evidence>
<accession>A0ABS2RBA1</accession>
<evidence type="ECO:0000313" key="9">
    <source>
        <dbReference type="Proteomes" id="UP000823485"/>
    </source>
</evidence>
<dbReference type="PROSITE" id="PS51257">
    <property type="entry name" value="PROKAR_LIPOPROTEIN"/>
    <property type="match status" value="1"/>
</dbReference>
<dbReference type="Pfam" id="PF01297">
    <property type="entry name" value="ZnuA"/>
    <property type="match status" value="1"/>
</dbReference>
<feature type="signal peptide" evidence="7">
    <location>
        <begin position="1"/>
        <end position="22"/>
    </location>
</feature>
<keyword evidence="2 5" id="KW-0813">Transport</keyword>
<dbReference type="PRINTS" id="PR00691">
    <property type="entry name" value="ADHESINB"/>
</dbReference>